<sequence length="85" mass="9801">MHRDDIQKLGANAARQGLTLWDCPYYRAVEMPGHTGESISLWREKVRAWEAGWRMQMRSRPTPARDRAHQLVAMDRSAPVVLRTG</sequence>
<dbReference type="OrthoDB" id="8661297at2"/>
<protein>
    <submittedName>
        <fullName evidence="1">Uncharacterized protein</fullName>
    </submittedName>
</protein>
<dbReference type="EMBL" id="PREU01000006">
    <property type="protein sequence ID" value="PPA75491.1"/>
    <property type="molecule type" value="Genomic_DNA"/>
</dbReference>
<dbReference type="NCBIfam" id="NF041856">
    <property type="entry name" value="CrpP_rel_fam"/>
    <property type="match status" value="1"/>
</dbReference>
<dbReference type="AlphaFoldDB" id="A0A2S5GRM3"/>
<proteinExistence type="predicted"/>
<dbReference type="RefSeq" id="WP_104144140.1">
    <property type="nucleotide sequence ID" value="NZ_PREU01000006.1"/>
</dbReference>
<gene>
    <name evidence="1" type="ORF">C4E15_15460</name>
</gene>
<dbReference type="InterPro" id="IPR049847">
    <property type="entry name" value="CrpP-rel"/>
</dbReference>
<organism evidence="1 2">
    <name type="scientific">Achromobacter spanius</name>
    <dbReference type="NCBI Taxonomy" id="217203"/>
    <lineage>
        <taxon>Bacteria</taxon>
        <taxon>Pseudomonadati</taxon>
        <taxon>Pseudomonadota</taxon>
        <taxon>Betaproteobacteria</taxon>
        <taxon>Burkholderiales</taxon>
        <taxon>Alcaligenaceae</taxon>
        <taxon>Achromobacter</taxon>
    </lineage>
</organism>
<accession>A0A2S5GRM3</accession>
<comment type="caution">
    <text evidence="1">The sequence shown here is derived from an EMBL/GenBank/DDBJ whole genome shotgun (WGS) entry which is preliminary data.</text>
</comment>
<name>A0A2S5GRM3_9BURK</name>
<reference evidence="1 2" key="1">
    <citation type="submission" date="2018-02" db="EMBL/GenBank/DDBJ databases">
        <title>Draft Genome of Achromobacter spanius stain 6.</title>
        <authorList>
            <person name="Gunasekera T.S."/>
            <person name="Radwan O."/>
            <person name="Ruiz O.N."/>
        </authorList>
    </citation>
    <scope>NUCLEOTIDE SEQUENCE [LARGE SCALE GENOMIC DNA]</scope>
    <source>
        <strain evidence="1 2">6</strain>
    </source>
</reference>
<dbReference type="Proteomes" id="UP000239990">
    <property type="component" value="Unassembled WGS sequence"/>
</dbReference>
<evidence type="ECO:0000313" key="1">
    <source>
        <dbReference type="EMBL" id="PPA75491.1"/>
    </source>
</evidence>
<evidence type="ECO:0000313" key="2">
    <source>
        <dbReference type="Proteomes" id="UP000239990"/>
    </source>
</evidence>